<comment type="similarity">
    <text evidence="1 3">Belongs to the bacterial flagellin family.</text>
</comment>
<evidence type="ECO:0000259" key="5">
    <source>
        <dbReference type="Pfam" id="PF00700"/>
    </source>
</evidence>
<evidence type="ECO:0000313" key="6">
    <source>
        <dbReference type="EMBL" id="MBE1506189.1"/>
    </source>
</evidence>
<dbReference type="PANTHER" id="PTHR42792:SF2">
    <property type="entry name" value="FLAGELLIN"/>
    <property type="match status" value="1"/>
</dbReference>
<evidence type="ECO:0000256" key="2">
    <source>
        <dbReference type="ARBA" id="ARBA00023143"/>
    </source>
</evidence>
<dbReference type="Pfam" id="PF00700">
    <property type="entry name" value="Flagellin_C"/>
    <property type="match status" value="1"/>
</dbReference>
<dbReference type="EMBL" id="JADBEC010000001">
    <property type="protein sequence ID" value="MBE1506189.1"/>
    <property type="molecule type" value="Genomic_DNA"/>
</dbReference>
<evidence type="ECO:0000313" key="7">
    <source>
        <dbReference type="Proteomes" id="UP000620262"/>
    </source>
</evidence>
<dbReference type="PANTHER" id="PTHR42792">
    <property type="entry name" value="FLAGELLIN"/>
    <property type="match status" value="1"/>
</dbReference>
<dbReference type="InterPro" id="IPR046358">
    <property type="entry name" value="Flagellin_C"/>
</dbReference>
<comment type="subcellular location">
    <subcellularLocation>
        <location evidence="3">Secreted</location>
    </subcellularLocation>
    <subcellularLocation>
        <location evidence="3">Bacterial flagellum</location>
    </subcellularLocation>
</comment>
<dbReference type="RefSeq" id="WP_192729928.1">
    <property type="nucleotide sequence ID" value="NZ_BAAAVL010000017.1"/>
</dbReference>
<name>A0ABR9ISL5_RHIVS</name>
<dbReference type="InterPro" id="IPR001029">
    <property type="entry name" value="Flagellin_N"/>
</dbReference>
<feature type="domain" description="Flagellin C-terminal" evidence="5">
    <location>
        <begin position="244"/>
        <end position="327"/>
    </location>
</feature>
<keyword evidence="7" id="KW-1185">Reference proteome</keyword>
<keyword evidence="3" id="KW-0964">Secreted</keyword>
<evidence type="ECO:0000259" key="4">
    <source>
        <dbReference type="Pfam" id="PF00669"/>
    </source>
</evidence>
<keyword evidence="6" id="KW-0969">Cilium</keyword>
<accession>A0ABR9ISL5</accession>
<sequence>MSIYQRTSVDAALYVLRDINRNMTVTQNHVTTGLRVEKSKDNAAYWSVATTARHDNKALSAIQDALGMAAATMGTASAGVDSVVDVVTEIKAKLVAATEQGVDKTKIGEELEQLKAQLRSVSEGAGFNNDNWIILDNTTTPTQPRQIPASFIRNSDGTVSVGMLSYHIDIPPSGATSSKDARYVIDDRAGGTGEYGVLTSAFFASELGTAQNWVLTKSKNGNTTGQVEIGLAATTSKQDLNDMISVVDAALGQLTAVGSAFGALEKRISLQDEFAKNLSDNLTSGIGRLVDADMEAESSKLRALQTQQQLGLQALNIANASYDKVRQLFQNF</sequence>
<feature type="domain" description="Flagellin N-terminal" evidence="4">
    <location>
        <begin position="15"/>
        <end position="132"/>
    </location>
</feature>
<evidence type="ECO:0000256" key="1">
    <source>
        <dbReference type="ARBA" id="ARBA00005709"/>
    </source>
</evidence>
<dbReference type="SUPFAM" id="SSF64518">
    <property type="entry name" value="Phase 1 flagellin"/>
    <property type="match status" value="1"/>
</dbReference>
<protein>
    <recommendedName>
        <fullName evidence="3">Flagellin</fullName>
    </recommendedName>
</protein>
<gene>
    <name evidence="6" type="ORF">H4W29_003370</name>
</gene>
<comment type="function">
    <text evidence="3">Flagellin is the subunit protein which polymerizes to form the filaments of bacterial flagella.</text>
</comment>
<comment type="caution">
    <text evidence="6">The sequence shown here is derived from an EMBL/GenBank/DDBJ whole genome shotgun (WGS) entry which is preliminary data.</text>
</comment>
<reference evidence="6 7" key="1">
    <citation type="submission" date="2020-10" db="EMBL/GenBank/DDBJ databases">
        <title>Sequencing the genomes of 1000 actinobacteria strains.</title>
        <authorList>
            <person name="Klenk H.-P."/>
        </authorList>
    </citation>
    <scope>NUCLEOTIDE SEQUENCE [LARGE SCALE GENOMIC DNA]</scope>
    <source>
        <strain evidence="6 7">DSM 7307</strain>
    </source>
</reference>
<organism evidence="6 7">
    <name type="scientific">Rhizobium viscosum</name>
    <name type="common">Arthrobacter viscosus</name>
    <dbReference type="NCBI Taxonomy" id="1673"/>
    <lineage>
        <taxon>Bacteria</taxon>
        <taxon>Pseudomonadati</taxon>
        <taxon>Pseudomonadota</taxon>
        <taxon>Alphaproteobacteria</taxon>
        <taxon>Hyphomicrobiales</taxon>
        <taxon>Rhizobiaceae</taxon>
        <taxon>Rhizobium/Agrobacterium group</taxon>
        <taxon>Rhizobium</taxon>
    </lineage>
</organism>
<evidence type="ECO:0000256" key="3">
    <source>
        <dbReference type="RuleBase" id="RU362073"/>
    </source>
</evidence>
<keyword evidence="6" id="KW-0282">Flagellum</keyword>
<proteinExistence type="inferred from homology"/>
<dbReference type="Gene3D" id="1.20.1330.10">
    <property type="entry name" value="f41 fragment of flagellin, N-terminal domain"/>
    <property type="match status" value="1"/>
</dbReference>
<keyword evidence="2 3" id="KW-0975">Bacterial flagellum</keyword>
<dbReference type="Proteomes" id="UP000620262">
    <property type="component" value="Unassembled WGS sequence"/>
</dbReference>
<keyword evidence="6" id="KW-0966">Cell projection</keyword>
<dbReference type="Pfam" id="PF00669">
    <property type="entry name" value="Flagellin_N"/>
    <property type="match status" value="1"/>
</dbReference>
<dbReference type="InterPro" id="IPR001492">
    <property type="entry name" value="Flagellin"/>
</dbReference>